<keyword evidence="1" id="KW-0732">Signal</keyword>
<protein>
    <submittedName>
        <fullName evidence="2">Uncharacterized protein</fullName>
    </submittedName>
</protein>
<gene>
    <name evidence="2" type="ORF">CEW83_12325</name>
</gene>
<dbReference type="AlphaFoldDB" id="A0A2U8GQH4"/>
<keyword evidence="3" id="KW-1185">Reference proteome</keyword>
<proteinExistence type="predicted"/>
<feature type="chain" id="PRO_5015836263" evidence="1">
    <location>
        <begin position="23"/>
        <end position="84"/>
    </location>
</feature>
<dbReference type="KEGG" id="acom:CEW83_12325"/>
<evidence type="ECO:0000256" key="1">
    <source>
        <dbReference type="SAM" id="SignalP"/>
    </source>
</evidence>
<sequence>MMKKARSLSAALAMSALLVALSGCQKQEGPMEKAGKEVDQAAAIAGEKMEKAGEEVDKAAATVGEKIEKAGESIQDAATADKKY</sequence>
<dbReference type="PROSITE" id="PS51257">
    <property type="entry name" value="PROKAR_LIPOPROTEIN"/>
    <property type="match status" value="1"/>
</dbReference>
<evidence type="ECO:0000313" key="3">
    <source>
        <dbReference type="Proteomes" id="UP000244930"/>
    </source>
</evidence>
<dbReference type="EMBL" id="CP022187">
    <property type="protein sequence ID" value="AWI75907.1"/>
    <property type="molecule type" value="Genomic_DNA"/>
</dbReference>
<organism evidence="2 3">
    <name type="scientific">Parazoarcus communis</name>
    <dbReference type="NCBI Taxonomy" id="41977"/>
    <lineage>
        <taxon>Bacteria</taxon>
        <taxon>Pseudomonadati</taxon>
        <taxon>Pseudomonadota</taxon>
        <taxon>Betaproteobacteria</taxon>
        <taxon>Rhodocyclales</taxon>
        <taxon>Zoogloeaceae</taxon>
        <taxon>Parazoarcus</taxon>
    </lineage>
</organism>
<reference evidence="2 3" key="1">
    <citation type="submission" date="2017-06" db="EMBL/GenBank/DDBJ databases">
        <title>Azoarcus.</title>
        <authorList>
            <person name="Woo J.-H."/>
            <person name="Kim H.-S."/>
        </authorList>
    </citation>
    <scope>NUCLEOTIDE SEQUENCE [LARGE SCALE GENOMIC DNA]</scope>
    <source>
        <strain evidence="2 3">TSPY31</strain>
    </source>
</reference>
<dbReference type="Proteomes" id="UP000244930">
    <property type="component" value="Chromosome"/>
</dbReference>
<feature type="signal peptide" evidence="1">
    <location>
        <begin position="1"/>
        <end position="22"/>
    </location>
</feature>
<evidence type="ECO:0000313" key="2">
    <source>
        <dbReference type="EMBL" id="AWI75907.1"/>
    </source>
</evidence>
<accession>A0A2U8GQH4</accession>
<name>A0A2U8GQH4_9RHOO</name>